<sequence>MTQVFTPETWLTLYCLPHAGGSARPYGGLGTAVPPGVRVVPLELPGHGTRLREPLLRDIGQVVTEVIRLMGEYQGRPFALFGHSFGALVAYETTRRLRQLSTPPELLLVSGRNTPVWPLSHEPIHTLPDPLFTAGLRRMGGIPQALLAHPSVLQVYLPSLRADLGMVETYAHTHSEPLDVPIAAFAGLRDRLTDPAGMEAWAELTERHFELTLLRKGHFFLDEPEFRAALADRLGRLGPPAVLAPTESGSTAGPRH</sequence>
<dbReference type="Gene3D" id="3.40.50.1820">
    <property type="entry name" value="alpha/beta hydrolase"/>
    <property type="match status" value="1"/>
</dbReference>
<dbReference type="RefSeq" id="WP_152770457.1">
    <property type="nucleotide sequence ID" value="NZ_VJZC01000030.1"/>
</dbReference>
<name>A0A5N8XBW7_9ACTN</name>
<evidence type="ECO:0000313" key="4">
    <source>
        <dbReference type="Proteomes" id="UP000400924"/>
    </source>
</evidence>
<gene>
    <name evidence="3" type="ORF">FNH08_07390</name>
</gene>
<dbReference type="AlphaFoldDB" id="A0A5N8XBW7"/>
<dbReference type="SUPFAM" id="SSF53474">
    <property type="entry name" value="alpha/beta-Hydrolases"/>
    <property type="match status" value="1"/>
</dbReference>
<dbReference type="InterPro" id="IPR029058">
    <property type="entry name" value="AB_hydrolase_fold"/>
</dbReference>
<dbReference type="InterPro" id="IPR001031">
    <property type="entry name" value="Thioesterase"/>
</dbReference>
<dbReference type="EMBL" id="VJZC01000030">
    <property type="protein sequence ID" value="MPY57001.1"/>
    <property type="molecule type" value="Genomic_DNA"/>
</dbReference>
<protein>
    <submittedName>
        <fullName evidence="3">Thioesterase</fullName>
    </submittedName>
</protein>
<accession>A0A5N8XBW7</accession>
<evidence type="ECO:0000259" key="2">
    <source>
        <dbReference type="Pfam" id="PF00975"/>
    </source>
</evidence>
<dbReference type="OrthoDB" id="8480037at2"/>
<dbReference type="Pfam" id="PF00975">
    <property type="entry name" value="Thioesterase"/>
    <property type="match status" value="1"/>
</dbReference>
<comment type="caution">
    <text evidence="3">The sequence shown here is derived from an EMBL/GenBank/DDBJ whole genome shotgun (WGS) entry which is preliminary data.</text>
</comment>
<feature type="domain" description="Thioesterase" evidence="2">
    <location>
        <begin position="12"/>
        <end position="231"/>
    </location>
</feature>
<proteinExistence type="inferred from homology"/>
<organism evidence="3 4">
    <name type="scientific">Streptomyces spongiae</name>
    <dbReference type="NCBI Taxonomy" id="565072"/>
    <lineage>
        <taxon>Bacteria</taxon>
        <taxon>Bacillati</taxon>
        <taxon>Actinomycetota</taxon>
        <taxon>Actinomycetes</taxon>
        <taxon>Kitasatosporales</taxon>
        <taxon>Streptomycetaceae</taxon>
        <taxon>Streptomyces</taxon>
    </lineage>
</organism>
<dbReference type="PANTHER" id="PTHR11487:SF0">
    <property type="entry name" value="S-ACYL FATTY ACID SYNTHASE THIOESTERASE, MEDIUM CHAIN"/>
    <property type="match status" value="1"/>
</dbReference>
<reference evidence="3 4" key="1">
    <citation type="submission" date="2019-07" db="EMBL/GenBank/DDBJ databases">
        <title>New species of Amycolatopsis and Streptomyces.</title>
        <authorList>
            <person name="Duangmal K."/>
            <person name="Teo W.F.A."/>
            <person name="Lipun K."/>
        </authorList>
    </citation>
    <scope>NUCLEOTIDE SEQUENCE [LARGE SCALE GENOMIC DNA]</scope>
    <source>
        <strain evidence="3 4">NBRC 106415</strain>
    </source>
</reference>
<comment type="similarity">
    <text evidence="1">Belongs to the thioesterase family.</text>
</comment>
<dbReference type="PANTHER" id="PTHR11487">
    <property type="entry name" value="THIOESTERASE"/>
    <property type="match status" value="1"/>
</dbReference>
<dbReference type="Proteomes" id="UP000400924">
    <property type="component" value="Unassembled WGS sequence"/>
</dbReference>
<dbReference type="GO" id="GO:0008610">
    <property type="term" value="P:lipid biosynthetic process"/>
    <property type="evidence" value="ECO:0007669"/>
    <property type="project" value="TreeGrafter"/>
</dbReference>
<evidence type="ECO:0000313" key="3">
    <source>
        <dbReference type="EMBL" id="MPY57001.1"/>
    </source>
</evidence>
<keyword evidence="4" id="KW-1185">Reference proteome</keyword>
<dbReference type="InterPro" id="IPR012223">
    <property type="entry name" value="TEII"/>
</dbReference>
<evidence type="ECO:0000256" key="1">
    <source>
        <dbReference type="ARBA" id="ARBA00007169"/>
    </source>
</evidence>